<dbReference type="RefSeq" id="WP_094786716.1">
    <property type="nucleotide sequence ID" value="NZ_NDXW01000001.1"/>
</dbReference>
<evidence type="ECO:0000256" key="5">
    <source>
        <dbReference type="ARBA" id="ARBA00023004"/>
    </source>
</evidence>
<accession>A0A4P9VKT6</accession>
<dbReference type="Pfam" id="PF09459">
    <property type="entry name" value="EB_dh"/>
    <property type="match status" value="1"/>
</dbReference>
<sequence length="85" mass="9546">MPKYKFAESPQGSSTDIKAKGIWQNGVWRVEMSRLLNTGNPDDVVFRLGERVLGGIAIFDQTSDQDHVISEVLTFKFCLQIPCNT</sequence>
<feature type="domain" description="Cytochrome c-552/DMSO reductase-like haem-binding" evidence="6">
    <location>
        <begin position="4"/>
        <end position="63"/>
    </location>
</feature>
<evidence type="ECO:0000259" key="6">
    <source>
        <dbReference type="Pfam" id="PF09459"/>
    </source>
</evidence>
<reference evidence="7 8" key="1">
    <citation type="submission" date="2017-04" db="EMBL/GenBank/DDBJ databases">
        <title>Draft genome sequence of Zooshikella ganghwensis VG4 isolated from Red Sea sediments.</title>
        <authorList>
            <person name="Rehman Z."/>
            <person name="Alam I."/>
            <person name="Kamau A."/>
            <person name="Bajic V."/>
            <person name="Leiknes T."/>
        </authorList>
    </citation>
    <scope>NUCLEOTIDE SEQUENCE [LARGE SCALE GENOMIC DNA]</scope>
    <source>
        <strain evidence="7 8">VG4</strain>
    </source>
</reference>
<dbReference type="Gene3D" id="2.60.40.1190">
    <property type="match status" value="1"/>
</dbReference>
<dbReference type="InterPro" id="IPR019020">
    <property type="entry name" value="Cyt-c552/DMSO_Rdtase_haem-bd"/>
</dbReference>
<dbReference type="GO" id="GO:0046872">
    <property type="term" value="F:metal ion binding"/>
    <property type="evidence" value="ECO:0007669"/>
    <property type="project" value="UniProtKB-KW"/>
</dbReference>
<keyword evidence="3" id="KW-0479">Metal-binding</keyword>
<protein>
    <recommendedName>
        <fullName evidence="6">Cytochrome c-552/DMSO reductase-like haem-binding domain-containing protein</fullName>
    </recommendedName>
</protein>
<organism evidence="7 8">
    <name type="scientific">Zooshikella ganghwensis</name>
    <dbReference type="NCBI Taxonomy" id="202772"/>
    <lineage>
        <taxon>Bacteria</taxon>
        <taxon>Pseudomonadati</taxon>
        <taxon>Pseudomonadota</taxon>
        <taxon>Gammaproteobacteria</taxon>
        <taxon>Oceanospirillales</taxon>
        <taxon>Zooshikellaceae</taxon>
        <taxon>Zooshikella</taxon>
    </lineage>
</organism>
<dbReference type="EMBL" id="NDXW01000001">
    <property type="protein sequence ID" value="RDH43376.1"/>
    <property type="molecule type" value="Genomic_DNA"/>
</dbReference>
<keyword evidence="1" id="KW-0813">Transport</keyword>
<gene>
    <name evidence="7" type="ORF">B9G39_07950</name>
</gene>
<comment type="caution">
    <text evidence="7">The sequence shown here is derived from an EMBL/GenBank/DDBJ whole genome shotgun (WGS) entry which is preliminary data.</text>
</comment>
<keyword evidence="4" id="KW-0249">Electron transport</keyword>
<evidence type="ECO:0000256" key="2">
    <source>
        <dbReference type="ARBA" id="ARBA00022617"/>
    </source>
</evidence>
<evidence type="ECO:0000256" key="4">
    <source>
        <dbReference type="ARBA" id="ARBA00022982"/>
    </source>
</evidence>
<keyword evidence="8" id="KW-1185">Reference proteome</keyword>
<evidence type="ECO:0000256" key="1">
    <source>
        <dbReference type="ARBA" id="ARBA00022448"/>
    </source>
</evidence>
<evidence type="ECO:0000313" key="7">
    <source>
        <dbReference type="EMBL" id="RDH43376.1"/>
    </source>
</evidence>
<evidence type="ECO:0000313" key="8">
    <source>
        <dbReference type="Proteomes" id="UP000257039"/>
    </source>
</evidence>
<evidence type="ECO:0000256" key="3">
    <source>
        <dbReference type="ARBA" id="ARBA00022723"/>
    </source>
</evidence>
<dbReference type="GO" id="GO:0020037">
    <property type="term" value="F:heme binding"/>
    <property type="evidence" value="ECO:0007669"/>
    <property type="project" value="InterPro"/>
</dbReference>
<keyword evidence="5" id="KW-0408">Iron</keyword>
<proteinExistence type="predicted"/>
<keyword evidence="2" id="KW-0349">Heme</keyword>
<dbReference type="AlphaFoldDB" id="A0A4P9VKT6"/>
<dbReference type="Proteomes" id="UP000257039">
    <property type="component" value="Unassembled WGS sequence"/>
</dbReference>
<name>A0A4P9VKT6_9GAMM</name>